<protein>
    <submittedName>
        <fullName evidence="10">Sodium/calcium exchanger protein-domain-containing protein</fullName>
    </submittedName>
</protein>
<evidence type="ECO:0000256" key="6">
    <source>
        <dbReference type="ARBA" id="ARBA00023136"/>
    </source>
</evidence>
<feature type="transmembrane region" description="Helical" evidence="8">
    <location>
        <begin position="138"/>
        <end position="157"/>
    </location>
</feature>
<dbReference type="InterPro" id="IPR044880">
    <property type="entry name" value="NCX_ion-bd_dom_sf"/>
</dbReference>
<feature type="transmembrane region" description="Helical" evidence="8">
    <location>
        <begin position="210"/>
        <end position="229"/>
    </location>
</feature>
<evidence type="ECO:0000259" key="9">
    <source>
        <dbReference type="Pfam" id="PF01699"/>
    </source>
</evidence>
<dbReference type="PANTHER" id="PTHR12266">
    <property type="entry name" value="NA+/CA2+ K+ INDEPENDENT EXCHANGER"/>
    <property type="match status" value="1"/>
</dbReference>
<evidence type="ECO:0000313" key="11">
    <source>
        <dbReference type="Proteomes" id="UP001286456"/>
    </source>
</evidence>
<feature type="transmembrane region" description="Helical" evidence="8">
    <location>
        <begin position="901"/>
        <end position="928"/>
    </location>
</feature>
<keyword evidence="6 8" id="KW-0472">Membrane</keyword>
<proteinExistence type="inferred from homology"/>
<dbReference type="InterPro" id="IPR051359">
    <property type="entry name" value="CaCA_antiporter"/>
</dbReference>
<dbReference type="GO" id="GO:0008324">
    <property type="term" value="F:monoatomic cation transmembrane transporter activity"/>
    <property type="evidence" value="ECO:0007669"/>
    <property type="project" value="TreeGrafter"/>
</dbReference>
<dbReference type="GO" id="GO:0006874">
    <property type="term" value="P:intracellular calcium ion homeostasis"/>
    <property type="evidence" value="ECO:0007669"/>
    <property type="project" value="TreeGrafter"/>
</dbReference>
<comment type="similarity">
    <text evidence="2">Belongs to the Ca(2+):cation antiporter (CaCA) (TC 2.A.19) family.</text>
</comment>
<feature type="region of interest" description="Disordered" evidence="7">
    <location>
        <begin position="724"/>
        <end position="758"/>
    </location>
</feature>
<sequence length="1013" mass="109251">MVASRGKRSRYSSRPFVVSTLLLSIIATCSLLLRRLTPTTTHHHPTHRGQGLLARGAWEADTDCAAVHLHDAADQCAFVLANCMDDEAGLISYLTFYYCTLGSAKPLALIMLVGWGGLLFTTIGIAASDFFSVNLSTISNVLGLSESLAGVTFLAIGNGSPDVFSTFAAMNSNSGSMAVGELLGAAGFITAVVAGSMGVVREFEVSKRPFVRDIVFFIIAISFTMVFLADGELHLWESCLMIAFYLFYVAVVVGWHFVSVRRRRYRKREAAARAQIQGDLGGAANELEPYRDAPDDDDEAAPVGGHSRSASSAVDISALERGPRIEVDGVADSPVAGSDSDDDRNVQVAAEMANSMRISRPPWERHPTASRNPIRPSLVGALDFQSIISNLQKDRNMPMRPIYGRGHTYHDAPQQSGLVARSTFPLEDGRGRSRATTSPSPMPPQARERALSSGNLPLSSESSGAPQTEHGLGSQRPGLDTRNSSSTRTVDGRLAPPTGPAIDQSSQQLNIPKQSQFLQIRIPSPGGGGLSGQSSPSLSAFPSLSDSPAAISPMDQEHFSNFSLPGPLDSRPTPVPRLSDGVKEFKPIKWWPYRVLPPPHDFFATLFPTLQGFREKNLWAKAVGLVSVPSVLLLVTTLPVVDRDAEDDETEAESPGPLELGVGPLDESISEQPQAVWQEYRRRTRSMVSSRSPLSMRSSFADFHSALHSGDAVGHIAHNARHPSISIQGPEAPQVPETTQAAPQPAKPPGPVDLDQTTVSTEESPLDWKRWLVALQLITGPQFVVFIVWANNAKDMEHPAKMLLRLVLYGLVFSLCLLGVLLTTTTPEKKPKYHFLLCFLGFIISVAWISTIAGEVVGVLKAFGIILKISEAILGLTIFAIGNSMGDLVANYTIARVGYPVMALAACFGGPMLNILLGVGIGGAWMTVSSATKSHKKHPDRPLRYKPYRIQVGGTLMISAVTVLLTLIILLIVVPSNKWVMSRKIGLGLISIWTVSTVANVLIECLGLWADVS</sequence>
<evidence type="ECO:0000256" key="5">
    <source>
        <dbReference type="ARBA" id="ARBA00022989"/>
    </source>
</evidence>
<feature type="transmembrane region" description="Helical" evidence="8">
    <location>
        <begin position="985"/>
        <end position="1010"/>
    </location>
</feature>
<organism evidence="10 11">
    <name type="scientific">Cercophora scortea</name>
    <dbReference type="NCBI Taxonomy" id="314031"/>
    <lineage>
        <taxon>Eukaryota</taxon>
        <taxon>Fungi</taxon>
        <taxon>Dikarya</taxon>
        <taxon>Ascomycota</taxon>
        <taxon>Pezizomycotina</taxon>
        <taxon>Sordariomycetes</taxon>
        <taxon>Sordariomycetidae</taxon>
        <taxon>Sordariales</taxon>
        <taxon>Lasiosphaeriaceae</taxon>
        <taxon>Cercophora</taxon>
    </lineage>
</organism>
<feature type="domain" description="Sodium/calcium exchanger membrane region" evidence="9">
    <location>
        <begin position="115"/>
        <end position="253"/>
    </location>
</feature>
<dbReference type="Pfam" id="PF01699">
    <property type="entry name" value="Na_Ca_ex"/>
    <property type="match status" value="2"/>
</dbReference>
<evidence type="ECO:0000256" key="3">
    <source>
        <dbReference type="ARBA" id="ARBA00022448"/>
    </source>
</evidence>
<feature type="transmembrane region" description="Helical" evidence="8">
    <location>
        <begin position="948"/>
        <end position="973"/>
    </location>
</feature>
<evidence type="ECO:0000256" key="4">
    <source>
        <dbReference type="ARBA" id="ARBA00022692"/>
    </source>
</evidence>
<keyword evidence="11" id="KW-1185">Reference proteome</keyword>
<dbReference type="EMBL" id="JAUEPO010000001">
    <property type="protein sequence ID" value="KAK3337053.1"/>
    <property type="molecule type" value="Genomic_DNA"/>
</dbReference>
<dbReference type="InterPro" id="IPR004837">
    <property type="entry name" value="NaCa_Exmemb"/>
</dbReference>
<feature type="transmembrane region" description="Helical" evidence="8">
    <location>
        <begin position="107"/>
        <end position="126"/>
    </location>
</feature>
<feature type="compositionally biased region" description="Low complexity" evidence="7">
    <location>
        <begin position="532"/>
        <end position="550"/>
    </location>
</feature>
<reference evidence="10" key="1">
    <citation type="journal article" date="2023" name="Mol. Phylogenet. Evol.">
        <title>Genome-scale phylogeny and comparative genomics of the fungal order Sordariales.</title>
        <authorList>
            <person name="Hensen N."/>
            <person name="Bonometti L."/>
            <person name="Westerberg I."/>
            <person name="Brannstrom I.O."/>
            <person name="Guillou S."/>
            <person name="Cros-Aarteil S."/>
            <person name="Calhoun S."/>
            <person name="Haridas S."/>
            <person name="Kuo A."/>
            <person name="Mondo S."/>
            <person name="Pangilinan J."/>
            <person name="Riley R."/>
            <person name="LaButti K."/>
            <person name="Andreopoulos B."/>
            <person name="Lipzen A."/>
            <person name="Chen C."/>
            <person name="Yan M."/>
            <person name="Daum C."/>
            <person name="Ng V."/>
            <person name="Clum A."/>
            <person name="Steindorff A."/>
            <person name="Ohm R.A."/>
            <person name="Martin F."/>
            <person name="Silar P."/>
            <person name="Natvig D.O."/>
            <person name="Lalanne C."/>
            <person name="Gautier V."/>
            <person name="Ament-Velasquez S.L."/>
            <person name="Kruys A."/>
            <person name="Hutchinson M.I."/>
            <person name="Powell A.J."/>
            <person name="Barry K."/>
            <person name="Miller A.N."/>
            <person name="Grigoriev I.V."/>
            <person name="Debuchy R."/>
            <person name="Gladieux P."/>
            <person name="Hiltunen Thoren M."/>
            <person name="Johannesson H."/>
        </authorList>
    </citation>
    <scope>NUCLEOTIDE SEQUENCE</scope>
    <source>
        <strain evidence="10">SMH4131-1</strain>
    </source>
</reference>
<keyword evidence="4 8" id="KW-0812">Transmembrane</keyword>
<evidence type="ECO:0000256" key="1">
    <source>
        <dbReference type="ARBA" id="ARBA00004141"/>
    </source>
</evidence>
<evidence type="ECO:0000313" key="10">
    <source>
        <dbReference type="EMBL" id="KAK3337053.1"/>
    </source>
</evidence>
<accession>A0AAE0MMG0</accession>
<feature type="compositionally biased region" description="Low complexity" evidence="7">
    <location>
        <begin position="451"/>
        <end position="463"/>
    </location>
</feature>
<feature type="transmembrane region" description="Helical" evidence="8">
    <location>
        <begin position="12"/>
        <end position="33"/>
    </location>
</feature>
<feature type="transmembrane region" description="Helical" evidence="8">
    <location>
        <begin position="771"/>
        <end position="790"/>
    </location>
</feature>
<feature type="domain" description="Sodium/calcium exchanger membrane region" evidence="9">
    <location>
        <begin position="839"/>
        <end position="1000"/>
    </location>
</feature>
<keyword evidence="3" id="KW-0813">Transport</keyword>
<dbReference type="AlphaFoldDB" id="A0AAE0MMG0"/>
<feature type="transmembrane region" description="Helical" evidence="8">
    <location>
        <begin position="235"/>
        <end position="258"/>
    </location>
</feature>
<dbReference type="PANTHER" id="PTHR12266:SF0">
    <property type="entry name" value="MITOCHONDRIAL SODIUM_CALCIUM EXCHANGER PROTEIN"/>
    <property type="match status" value="1"/>
</dbReference>
<feature type="region of interest" description="Disordered" evidence="7">
    <location>
        <begin position="397"/>
        <end position="507"/>
    </location>
</feature>
<feature type="transmembrane region" description="Helical" evidence="8">
    <location>
        <begin position="802"/>
        <end position="822"/>
    </location>
</feature>
<feature type="region of interest" description="Disordered" evidence="7">
    <location>
        <begin position="644"/>
        <end position="667"/>
    </location>
</feature>
<name>A0AAE0MMG0_9PEZI</name>
<feature type="region of interest" description="Disordered" evidence="7">
    <location>
        <begin position="520"/>
        <end position="552"/>
    </location>
</feature>
<gene>
    <name evidence="10" type="ORF">B0T19DRAFT_59327</name>
</gene>
<dbReference type="Proteomes" id="UP001286456">
    <property type="component" value="Unassembled WGS sequence"/>
</dbReference>
<feature type="transmembrane region" description="Helical" evidence="8">
    <location>
        <begin position="177"/>
        <end position="198"/>
    </location>
</feature>
<feature type="compositionally biased region" description="Low complexity" evidence="7">
    <location>
        <begin position="732"/>
        <end position="744"/>
    </location>
</feature>
<evidence type="ECO:0000256" key="2">
    <source>
        <dbReference type="ARBA" id="ARBA00008170"/>
    </source>
</evidence>
<feature type="transmembrane region" description="Helical" evidence="8">
    <location>
        <begin position="834"/>
        <end position="853"/>
    </location>
</feature>
<dbReference type="GO" id="GO:0016020">
    <property type="term" value="C:membrane"/>
    <property type="evidence" value="ECO:0007669"/>
    <property type="project" value="UniProtKB-SubCell"/>
</dbReference>
<comment type="caution">
    <text evidence="10">The sequence shown here is derived from an EMBL/GenBank/DDBJ whole genome shotgun (WGS) entry which is preliminary data.</text>
</comment>
<comment type="subcellular location">
    <subcellularLocation>
        <location evidence="1">Membrane</location>
        <topology evidence="1">Multi-pass membrane protein</topology>
    </subcellularLocation>
</comment>
<evidence type="ECO:0000256" key="7">
    <source>
        <dbReference type="SAM" id="MobiDB-lite"/>
    </source>
</evidence>
<evidence type="ECO:0000256" key="8">
    <source>
        <dbReference type="SAM" id="Phobius"/>
    </source>
</evidence>
<dbReference type="Gene3D" id="1.20.1420.30">
    <property type="entry name" value="NCX, central ion-binding region"/>
    <property type="match status" value="2"/>
</dbReference>
<reference evidence="10" key="2">
    <citation type="submission" date="2023-06" db="EMBL/GenBank/DDBJ databases">
        <authorList>
            <consortium name="Lawrence Berkeley National Laboratory"/>
            <person name="Haridas S."/>
            <person name="Hensen N."/>
            <person name="Bonometti L."/>
            <person name="Westerberg I."/>
            <person name="Brannstrom I.O."/>
            <person name="Guillou S."/>
            <person name="Cros-Aarteil S."/>
            <person name="Calhoun S."/>
            <person name="Kuo A."/>
            <person name="Mondo S."/>
            <person name="Pangilinan J."/>
            <person name="Riley R."/>
            <person name="Labutti K."/>
            <person name="Andreopoulos B."/>
            <person name="Lipzen A."/>
            <person name="Chen C."/>
            <person name="Yanf M."/>
            <person name="Daum C."/>
            <person name="Ng V."/>
            <person name="Clum A."/>
            <person name="Steindorff A."/>
            <person name="Ohm R."/>
            <person name="Martin F."/>
            <person name="Silar P."/>
            <person name="Natvig D."/>
            <person name="Lalanne C."/>
            <person name="Gautier V."/>
            <person name="Ament-Velasquez S.L."/>
            <person name="Kruys A."/>
            <person name="Hutchinson M.I."/>
            <person name="Powell A.J."/>
            <person name="Barry K."/>
            <person name="Miller A.N."/>
            <person name="Grigoriev I.V."/>
            <person name="Debuchy R."/>
            <person name="Gladieux P."/>
            <person name="Thoren M.H."/>
            <person name="Johannesson H."/>
        </authorList>
    </citation>
    <scope>NUCLEOTIDE SEQUENCE</scope>
    <source>
        <strain evidence="10">SMH4131-1</strain>
    </source>
</reference>
<keyword evidence="5 8" id="KW-1133">Transmembrane helix</keyword>
<feature type="region of interest" description="Disordered" evidence="7">
    <location>
        <begin position="284"/>
        <end position="314"/>
    </location>
</feature>